<evidence type="ECO:0000256" key="1">
    <source>
        <dbReference type="SAM" id="SignalP"/>
    </source>
</evidence>
<dbReference type="Proteomes" id="UP000324022">
    <property type="component" value="Unassembled WGS sequence"/>
</dbReference>
<evidence type="ECO:0000313" key="3">
    <source>
        <dbReference type="Proteomes" id="UP000324022"/>
    </source>
</evidence>
<dbReference type="EMBL" id="OOIN01000015">
    <property type="protein sequence ID" value="SPO26641.1"/>
    <property type="molecule type" value="Genomic_DNA"/>
</dbReference>
<reference evidence="2 3" key="1">
    <citation type="submission" date="2018-03" db="EMBL/GenBank/DDBJ databases">
        <authorList>
            <person name="Guldener U."/>
        </authorList>
    </citation>
    <scope>NUCLEOTIDE SEQUENCE [LARGE SCALE GENOMIC DNA]</scope>
    <source>
        <strain evidence="2 3">NBRC100155</strain>
    </source>
</reference>
<proteinExistence type="predicted"/>
<evidence type="ECO:0000313" key="2">
    <source>
        <dbReference type="EMBL" id="SPO26641.1"/>
    </source>
</evidence>
<sequence length="209" mass="23146">MRIFIYIALAALLTHFTALAMGPEEVKAMKKALEEEEEMLAQLPSSLRLAHPSELADLATARPTELTPMIYNMGLSGSFLGRTNSGRLVFRAPRLHLITYQIPSANHKYAESLVGINHNPRTGEGVVQSFGWSKSPPYWSKNLPDQGNHNLAFKVNDHTYLMGDQIPVGGVSFGRVPEYYVRGDKGLFGEPIRAHVDLTFNGPVTESRP</sequence>
<gene>
    <name evidence="2" type="ORF">UTRI_03932_B</name>
</gene>
<feature type="chain" id="PRO_5023097205" evidence="1">
    <location>
        <begin position="21"/>
        <end position="209"/>
    </location>
</feature>
<feature type="signal peptide" evidence="1">
    <location>
        <begin position="1"/>
        <end position="20"/>
    </location>
</feature>
<keyword evidence="3" id="KW-1185">Reference proteome</keyword>
<name>A0A5C3EAJ5_9BASI</name>
<protein>
    <submittedName>
        <fullName evidence="2">Uncharacterized protein</fullName>
    </submittedName>
</protein>
<dbReference type="OrthoDB" id="2556565at2759"/>
<organism evidence="2 3">
    <name type="scientific">Ustilago trichophora</name>
    <dbReference type="NCBI Taxonomy" id="86804"/>
    <lineage>
        <taxon>Eukaryota</taxon>
        <taxon>Fungi</taxon>
        <taxon>Dikarya</taxon>
        <taxon>Basidiomycota</taxon>
        <taxon>Ustilaginomycotina</taxon>
        <taxon>Ustilaginomycetes</taxon>
        <taxon>Ustilaginales</taxon>
        <taxon>Ustilaginaceae</taxon>
        <taxon>Ustilago</taxon>
    </lineage>
</organism>
<dbReference type="AlphaFoldDB" id="A0A5C3EAJ5"/>
<accession>A0A5C3EAJ5</accession>
<keyword evidence="1" id="KW-0732">Signal</keyword>